<dbReference type="Pfam" id="PF13487">
    <property type="entry name" value="HD_5"/>
    <property type="match status" value="1"/>
</dbReference>
<feature type="domain" description="HD-GYP" evidence="1">
    <location>
        <begin position="1"/>
        <end position="143"/>
    </location>
</feature>
<dbReference type="PANTHER" id="PTHR43155">
    <property type="entry name" value="CYCLIC DI-GMP PHOSPHODIESTERASE PA4108-RELATED"/>
    <property type="match status" value="1"/>
</dbReference>
<dbReference type="SUPFAM" id="SSF109604">
    <property type="entry name" value="HD-domain/PDEase-like"/>
    <property type="match status" value="1"/>
</dbReference>
<dbReference type="AlphaFoldDB" id="A0A0F8YSQ9"/>
<evidence type="ECO:0000259" key="1">
    <source>
        <dbReference type="PROSITE" id="PS51832"/>
    </source>
</evidence>
<protein>
    <recommendedName>
        <fullName evidence="1">HD-GYP domain-containing protein</fullName>
    </recommendedName>
</protein>
<dbReference type="InterPro" id="IPR037522">
    <property type="entry name" value="HD_GYP_dom"/>
</dbReference>
<dbReference type="InterPro" id="IPR003607">
    <property type="entry name" value="HD/PDEase_dom"/>
</dbReference>
<feature type="non-terminal residue" evidence="2">
    <location>
        <position position="1"/>
    </location>
</feature>
<dbReference type="EMBL" id="LAZR01051770">
    <property type="protein sequence ID" value="KKK84452.1"/>
    <property type="molecule type" value="Genomic_DNA"/>
</dbReference>
<name>A0A0F8YSQ9_9ZZZZ</name>
<evidence type="ECO:0000313" key="2">
    <source>
        <dbReference type="EMBL" id="KKK84452.1"/>
    </source>
</evidence>
<gene>
    <name evidence="2" type="ORF">LCGC14_2783210</name>
</gene>
<dbReference type="CDD" id="cd00077">
    <property type="entry name" value="HDc"/>
    <property type="match status" value="1"/>
</dbReference>
<sequence>GMLHDVGKMQIPDEILNKPAKLSEEEFAEMMKHPEIGRNLLMKSEGSMNYVVDVAFNHHERMDGQGYPRGLFAKELSQYSRIIAIVDAFDAMTSDRCYDAARSTLDALKEIYRERGKHFDEELALEFIQLMGPYPPGTIVELNNGHVGIVLSSQEKKRHLPQVRVVLDKDKNTMQEEVIDLLGVERGTLPRDWLIRKVLKDGDHDIYLEEYPVRTVQAGMVPNEEV</sequence>
<accession>A0A0F8YSQ9</accession>
<dbReference type="PANTHER" id="PTHR43155:SF2">
    <property type="entry name" value="CYCLIC DI-GMP PHOSPHODIESTERASE PA4108"/>
    <property type="match status" value="1"/>
</dbReference>
<proteinExistence type="predicted"/>
<organism evidence="2">
    <name type="scientific">marine sediment metagenome</name>
    <dbReference type="NCBI Taxonomy" id="412755"/>
    <lineage>
        <taxon>unclassified sequences</taxon>
        <taxon>metagenomes</taxon>
        <taxon>ecological metagenomes</taxon>
    </lineage>
</organism>
<dbReference type="Gene3D" id="1.10.3210.10">
    <property type="entry name" value="Hypothetical protein af1432"/>
    <property type="match status" value="1"/>
</dbReference>
<dbReference type="PROSITE" id="PS51832">
    <property type="entry name" value="HD_GYP"/>
    <property type="match status" value="1"/>
</dbReference>
<comment type="caution">
    <text evidence="2">The sequence shown here is derived from an EMBL/GenBank/DDBJ whole genome shotgun (WGS) entry which is preliminary data.</text>
</comment>
<reference evidence="2" key="1">
    <citation type="journal article" date="2015" name="Nature">
        <title>Complex archaea that bridge the gap between prokaryotes and eukaryotes.</title>
        <authorList>
            <person name="Spang A."/>
            <person name="Saw J.H."/>
            <person name="Jorgensen S.L."/>
            <person name="Zaremba-Niedzwiedzka K."/>
            <person name="Martijn J."/>
            <person name="Lind A.E."/>
            <person name="van Eijk R."/>
            <person name="Schleper C."/>
            <person name="Guy L."/>
            <person name="Ettema T.J."/>
        </authorList>
    </citation>
    <scope>NUCLEOTIDE SEQUENCE</scope>
</reference>